<dbReference type="SMART" id="SM01260">
    <property type="entry name" value="LANC_like"/>
    <property type="match status" value="1"/>
</dbReference>
<proteinExistence type="predicted"/>
<evidence type="ECO:0000313" key="2">
    <source>
        <dbReference type="Proteomes" id="UP000632339"/>
    </source>
</evidence>
<dbReference type="Proteomes" id="UP000632339">
    <property type="component" value="Unassembled WGS sequence"/>
</dbReference>
<comment type="caution">
    <text evidence="1">The sequence shown here is derived from an EMBL/GenBank/DDBJ whole genome shotgun (WGS) entry which is preliminary data.</text>
</comment>
<dbReference type="Pfam" id="PF05147">
    <property type="entry name" value="LANC_like"/>
    <property type="match status" value="1"/>
</dbReference>
<dbReference type="SUPFAM" id="SSF158745">
    <property type="entry name" value="LanC-like"/>
    <property type="match status" value="1"/>
</dbReference>
<gene>
    <name evidence="1" type="ORF">GCM10010967_32070</name>
</gene>
<dbReference type="EMBL" id="BMLI01000001">
    <property type="protein sequence ID" value="GGM96120.1"/>
    <property type="molecule type" value="Genomic_DNA"/>
</dbReference>
<dbReference type="InterPro" id="IPR007822">
    <property type="entry name" value="LANC-like"/>
</dbReference>
<evidence type="ECO:0008006" key="3">
    <source>
        <dbReference type="Google" id="ProtNLM"/>
    </source>
</evidence>
<evidence type="ECO:0000313" key="1">
    <source>
        <dbReference type="EMBL" id="GGM96120.1"/>
    </source>
</evidence>
<keyword evidence="2" id="KW-1185">Reference proteome</keyword>
<reference evidence="2" key="1">
    <citation type="journal article" date="2019" name="Int. J. Syst. Evol. Microbiol.">
        <title>The Global Catalogue of Microorganisms (GCM) 10K type strain sequencing project: providing services to taxonomists for standard genome sequencing and annotation.</title>
        <authorList>
            <consortium name="The Broad Institute Genomics Platform"/>
            <consortium name="The Broad Institute Genome Sequencing Center for Infectious Disease"/>
            <person name="Wu L."/>
            <person name="Ma J."/>
        </authorList>
    </citation>
    <scope>NUCLEOTIDE SEQUENCE [LARGE SCALE GENOMIC DNA]</scope>
    <source>
        <strain evidence="2">CGMCC 1.6375</strain>
    </source>
</reference>
<dbReference type="Gene3D" id="1.50.10.20">
    <property type="match status" value="1"/>
</dbReference>
<protein>
    <recommendedName>
        <fullName evidence="3">Lanthionine synthetase-like protein</fullName>
    </recommendedName>
</protein>
<name>A0ABQ2I2A6_9BACT</name>
<sequence length="387" mass="42857">MIAAAKIDEIHEVINIYRRQLTSFSLSEGYLGVSVFKYLYAVHTGRKRYLDEAREAFDHACDMIDGDPRKAYPQDFTDLGSVAQYLCQAGVLDIDPNVFLSDVDSILLSKMRAELSAGNIGSLTSGALGYGLYFLQRSYYNRERAQPVVEELVLGIIRSAVRTDGTCHWNAGLDHDEAGSGLFFPQGEAAILLILSRVVEMGLFPATHLEALTQEAIAYIENRHLEQKALSETDKNYGVYLNRQASRYEDISLGYTLLRTGTAFKNAEWSKEGRAILKNCASRHLIDPTGVQNAGILSGATGLALLFDRAAHLTNDVAMEHAANFWYTQILRFDLNADGYAGYKVLENPWSPQSNIAFSEGIIGIGCGLIKSLNPGKVDFHDLIWLL</sequence>
<accession>A0ABQ2I2A6</accession>
<organism evidence="1 2">
    <name type="scientific">Dyadobacter beijingensis</name>
    <dbReference type="NCBI Taxonomy" id="365489"/>
    <lineage>
        <taxon>Bacteria</taxon>
        <taxon>Pseudomonadati</taxon>
        <taxon>Bacteroidota</taxon>
        <taxon>Cytophagia</taxon>
        <taxon>Cytophagales</taxon>
        <taxon>Spirosomataceae</taxon>
        <taxon>Dyadobacter</taxon>
    </lineage>
</organism>